<dbReference type="PROSITE" id="PS50056">
    <property type="entry name" value="TYR_PHOSPHATASE_2"/>
    <property type="match status" value="1"/>
</dbReference>
<evidence type="ECO:0000256" key="4">
    <source>
        <dbReference type="ARBA" id="ARBA00022912"/>
    </source>
</evidence>
<reference evidence="9" key="1">
    <citation type="submission" date="2020-05" db="EMBL/GenBank/DDBJ databases">
        <title>Phylogenomic resolution of chytrid fungi.</title>
        <authorList>
            <person name="Stajich J.E."/>
            <person name="Amses K."/>
            <person name="Simmons R."/>
            <person name="Seto K."/>
            <person name="Myers J."/>
            <person name="Bonds A."/>
            <person name="Quandt C.A."/>
            <person name="Barry K."/>
            <person name="Liu P."/>
            <person name="Grigoriev I."/>
            <person name="Longcore J.E."/>
            <person name="James T.Y."/>
        </authorList>
    </citation>
    <scope>NUCLEOTIDE SEQUENCE</scope>
    <source>
        <strain evidence="9">JEL0513</strain>
    </source>
</reference>
<dbReference type="GO" id="GO:0033550">
    <property type="term" value="F:MAP kinase tyrosine phosphatase activity"/>
    <property type="evidence" value="ECO:0007669"/>
    <property type="project" value="TreeGrafter"/>
</dbReference>
<dbReference type="EMBL" id="JADGJH010000096">
    <property type="protein sequence ID" value="KAJ3138222.1"/>
    <property type="molecule type" value="Genomic_DNA"/>
</dbReference>
<dbReference type="GO" id="GO:0017017">
    <property type="term" value="F:MAP kinase tyrosine/serine/threonine phosphatase activity"/>
    <property type="evidence" value="ECO:0007669"/>
    <property type="project" value="TreeGrafter"/>
</dbReference>
<evidence type="ECO:0000259" key="8">
    <source>
        <dbReference type="PROSITE" id="PS50206"/>
    </source>
</evidence>
<dbReference type="Pfam" id="PF00581">
    <property type="entry name" value="Rhodanese"/>
    <property type="match status" value="1"/>
</dbReference>
<dbReference type="GO" id="GO:0005737">
    <property type="term" value="C:cytoplasm"/>
    <property type="evidence" value="ECO:0007669"/>
    <property type="project" value="TreeGrafter"/>
</dbReference>
<dbReference type="SUPFAM" id="SSF52821">
    <property type="entry name" value="Rhodanese/Cell cycle control phosphatase"/>
    <property type="match status" value="1"/>
</dbReference>
<dbReference type="GO" id="GO:0043409">
    <property type="term" value="P:negative regulation of MAPK cascade"/>
    <property type="evidence" value="ECO:0007669"/>
    <property type="project" value="TreeGrafter"/>
</dbReference>
<feature type="compositionally biased region" description="Polar residues" evidence="5">
    <location>
        <begin position="328"/>
        <end position="350"/>
    </location>
</feature>
<dbReference type="InterPro" id="IPR036873">
    <property type="entry name" value="Rhodanese-like_dom_sf"/>
</dbReference>
<keyword evidence="3" id="KW-0378">Hydrolase</keyword>
<dbReference type="Pfam" id="PF00782">
    <property type="entry name" value="DSPc"/>
    <property type="match status" value="1"/>
</dbReference>
<dbReference type="EC" id="3.1.3.48" evidence="2"/>
<evidence type="ECO:0000256" key="3">
    <source>
        <dbReference type="ARBA" id="ARBA00022801"/>
    </source>
</evidence>
<feature type="domain" description="Tyrosine-protein phosphatase" evidence="6">
    <location>
        <begin position="392"/>
        <end position="555"/>
    </location>
</feature>
<evidence type="ECO:0000256" key="1">
    <source>
        <dbReference type="ARBA" id="ARBA00008601"/>
    </source>
</evidence>
<organism evidence="9 10">
    <name type="scientific">Physocladia obscura</name>
    <dbReference type="NCBI Taxonomy" id="109957"/>
    <lineage>
        <taxon>Eukaryota</taxon>
        <taxon>Fungi</taxon>
        <taxon>Fungi incertae sedis</taxon>
        <taxon>Chytridiomycota</taxon>
        <taxon>Chytridiomycota incertae sedis</taxon>
        <taxon>Chytridiomycetes</taxon>
        <taxon>Chytridiales</taxon>
        <taxon>Chytriomycetaceae</taxon>
        <taxon>Physocladia</taxon>
    </lineage>
</organism>
<evidence type="ECO:0000313" key="10">
    <source>
        <dbReference type="Proteomes" id="UP001211907"/>
    </source>
</evidence>
<feature type="region of interest" description="Disordered" evidence="5">
    <location>
        <begin position="97"/>
        <end position="116"/>
    </location>
</feature>
<dbReference type="InterPro" id="IPR001763">
    <property type="entry name" value="Rhodanese-like_dom"/>
</dbReference>
<dbReference type="PROSITE" id="PS50206">
    <property type="entry name" value="RHODANESE_3"/>
    <property type="match status" value="1"/>
</dbReference>
<feature type="compositionally biased region" description="Polar residues" evidence="5">
    <location>
        <begin position="98"/>
        <end position="113"/>
    </location>
</feature>
<evidence type="ECO:0000259" key="6">
    <source>
        <dbReference type="PROSITE" id="PS50054"/>
    </source>
</evidence>
<feature type="domain" description="Tyrosine specific protein phosphatases" evidence="7">
    <location>
        <begin position="477"/>
        <end position="537"/>
    </location>
</feature>
<dbReference type="SMART" id="SM00195">
    <property type="entry name" value="DSPc"/>
    <property type="match status" value="1"/>
</dbReference>
<gene>
    <name evidence="9" type="primary">DUSP5</name>
    <name evidence="9" type="ORF">HK100_012766</name>
</gene>
<evidence type="ECO:0000313" key="9">
    <source>
        <dbReference type="EMBL" id="KAJ3138222.1"/>
    </source>
</evidence>
<keyword evidence="10" id="KW-1185">Reference proteome</keyword>
<dbReference type="InterPro" id="IPR000340">
    <property type="entry name" value="Dual-sp_phosphatase_cat-dom"/>
</dbReference>
<dbReference type="PROSITE" id="PS50054">
    <property type="entry name" value="TYR_PHOSPHATASE_DUAL"/>
    <property type="match status" value="1"/>
</dbReference>
<comment type="caution">
    <text evidence="9">The sequence shown here is derived from an EMBL/GenBank/DDBJ whole genome shotgun (WGS) entry which is preliminary data.</text>
</comment>
<dbReference type="SUPFAM" id="SSF52799">
    <property type="entry name" value="(Phosphotyrosine protein) phosphatases II"/>
    <property type="match status" value="1"/>
</dbReference>
<dbReference type="Gene3D" id="3.40.250.10">
    <property type="entry name" value="Rhodanese-like domain"/>
    <property type="match status" value="1"/>
</dbReference>
<dbReference type="Proteomes" id="UP001211907">
    <property type="component" value="Unassembled WGS sequence"/>
</dbReference>
<dbReference type="InterPro" id="IPR000387">
    <property type="entry name" value="Tyr_Pase_dom"/>
</dbReference>
<dbReference type="AlphaFoldDB" id="A0AAD5XLV4"/>
<dbReference type="PROSITE" id="PS00383">
    <property type="entry name" value="TYR_PHOSPHATASE_1"/>
    <property type="match status" value="1"/>
</dbReference>
<dbReference type="InterPro" id="IPR020422">
    <property type="entry name" value="TYR_PHOSPHATASE_DUAL_dom"/>
</dbReference>
<dbReference type="InterPro" id="IPR016130">
    <property type="entry name" value="Tyr_Pase_AS"/>
</dbReference>
<evidence type="ECO:0000256" key="2">
    <source>
        <dbReference type="ARBA" id="ARBA00013064"/>
    </source>
</evidence>
<dbReference type="CDD" id="cd14498">
    <property type="entry name" value="DSP"/>
    <property type="match status" value="1"/>
</dbReference>
<dbReference type="GO" id="GO:0008330">
    <property type="term" value="F:protein tyrosine/threonine phosphatase activity"/>
    <property type="evidence" value="ECO:0007669"/>
    <property type="project" value="TreeGrafter"/>
</dbReference>
<name>A0AAD5XLV4_9FUNG</name>
<accession>A0AAD5XLV4</accession>
<sequence length="565" mass="61316">METNNTDSAIISVVKLTKQENIAASAVLQSISREGSRSNLNDEVKFDSLHLLNESGKQKSGITNEKMLQSIAQISSGLKKSVLKSASSKVVSGEKSEIFSSENPTPSNAFQEQLTKKPTPIPPQKFILQLISNSNSNSLLLDVRPTQSFTTLRIKNSANITLPALILKRIKRGGIAASFQPENFLYDETSKSIYKLWMDATESNASNEIIVYDEDINEFEDLESDGHLLLKAILSGSLMKKIPNLKVFFLDGGFNGLLETGRERLGKFLVGRQESLSNTSDQLLTTLPSICTTSLTGKQLENSPISSTTSDYVTPIFSINVASPLNSTFETPSTETPQSAKSLSTPATSKPSKRPSFTVIVTPKSSMPDASTSASTCISTIPPSLPPLPQSHMSAITPQISLGSEVIPTAPDAIVQLLSAGVTHVLNMAKEVQDNVHLTGPLHFSHQTIPQNLLHGIEYKWLGIFDHPDEEFEAPLREGIEYIRSAVHGNTQAHVLVHCKAGRSRSAAVVIGYLVCVDKMTLREAYELVRSKRGGIIPNIGFMAALLNLEKEVLGFNSVIGGESE</sequence>
<dbReference type="Gene3D" id="3.90.190.10">
    <property type="entry name" value="Protein tyrosine phosphatase superfamily"/>
    <property type="match status" value="1"/>
</dbReference>
<evidence type="ECO:0000259" key="7">
    <source>
        <dbReference type="PROSITE" id="PS50056"/>
    </source>
</evidence>
<feature type="region of interest" description="Disordered" evidence="5">
    <location>
        <begin position="328"/>
        <end position="356"/>
    </location>
</feature>
<dbReference type="PANTHER" id="PTHR10159:SF519">
    <property type="entry name" value="DUAL SPECIFICITY PROTEIN PHOSPHATASE MPK3"/>
    <property type="match status" value="1"/>
</dbReference>
<keyword evidence="4" id="KW-0904">Protein phosphatase</keyword>
<dbReference type="InterPro" id="IPR029021">
    <property type="entry name" value="Prot-tyrosine_phosphatase-like"/>
</dbReference>
<evidence type="ECO:0000256" key="5">
    <source>
        <dbReference type="SAM" id="MobiDB-lite"/>
    </source>
</evidence>
<protein>
    <recommendedName>
        <fullName evidence="2">protein-tyrosine-phosphatase</fullName>
        <ecNumber evidence="2">3.1.3.48</ecNumber>
    </recommendedName>
</protein>
<feature type="domain" description="Rhodanese" evidence="8">
    <location>
        <begin position="134"/>
        <end position="266"/>
    </location>
</feature>
<comment type="similarity">
    <text evidence="1">Belongs to the protein-tyrosine phosphatase family. Non-receptor class dual specificity subfamily.</text>
</comment>
<dbReference type="PANTHER" id="PTHR10159">
    <property type="entry name" value="DUAL SPECIFICITY PROTEIN PHOSPHATASE"/>
    <property type="match status" value="1"/>
</dbReference>
<proteinExistence type="inferred from homology"/>